<feature type="compositionally biased region" description="Basic and acidic residues" evidence="7">
    <location>
        <begin position="801"/>
        <end position="810"/>
    </location>
</feature>
<dbReference type="Pfam" id="PF05670">
    <property type="entry name" value="NFACT-R_1"/>
    <property type="match status" value="1"/>
</dbReference>
<feature type="domain" description="NFACT RNA-binding" evidence="9">
    <location>
        <begin position="1101"/>
        <end position="1214"/>
    </location>
</feature>
<dbReference type="GO" id="GO:0043023">
    <property type="term" value="F:ribosomal large subunit binding"/>
    <property type="evidence" value="ECO:0007669"/>
    <property type="project" value="TreeGrafter"/>
</dbReference>
<feature type="region of interest" description="Disordered" evidence="7">
    <location>
        <begin position="1001"/>
        <end position="1024"/>
    </location>
</feature>
<feature type="region of interest" description="Disordered" evidence="7">
    <location>
        <begin position="1590"/>
        <end position="1617"/>
    </location>
</feature>
<dbReference type="GO" id="GO:0005737">
    <property type="term" value="C:cytoplasm"/>
    <property type="evidence" value="ECO:0007669"/>
    <property type="project" value="UniProtKB-SubCell"/>
</dbReference>
<feature type="compositionally biased region" description="Basic and acidic residues" evidence="7">
    <location>
        <begin position="1246"/>
        <end position="1255"/>
    </location>
</feature>
<dbReference type="PANTHER" id="PTHR15239:SF6">
    <property type="entry name" value="RIBOSOME QUALITY CONTROL COMPLEX SUBUNIT NEMF"/>
    <property type="match status" value="1"/>
</dbReference>
<dbReference type="EMBL" id="VXIS01000025">
    <property type="protein sequence ID" value="KAA8912314.1"/>
    <property type="molecule type" value="Genomic_DNA"/>
</dbReference>
<feature type="coiled-coil region" evidence="6">
    <location>
        <begin position="884"/>
        <end position="943"/>
    </location>
</feature>
<dbReference type="InterPro" id="IPR022127">
    <property type="entry name" value="STIMATE/YPL162C"/>
</dbReference>
<dbReference type="GO" id="GO:0000049">
    <property type="term" value="F:tRNA binding"/>
    <property type="evidence" value="ECO:0007669"/>
    <property type="project" value="TreeGrafter"/>
</dbReference>
<sequence length="1617" mass="179546">MNSTLNTMINDAPGDDLHGRCELLGPFALFVQAALGALAMLVLFWKRAREHPQRPLLIWFMDVSKQVLGSVLVHIANLLLSMLSSGTFTTEPSPTSLAVVANTLHRRRPPGPPPAGGPPPPGDDDQYHSNPCSFYLLNLAIDTTIGVVFLVYTLRLLHKTLEKCPIPGFRTGITSGYYGDPPKWTWWVKQSSIYFAGLMIMKFFVWVLFALFPWLGRVGDFLLSWTEGNKKVQVFFVMFFFPLVMNAFQYYVIDSYIKAKEPSLSHHFTHEPIEEEPALLHRHHPFDSDSDEEGDKGLIYPARPQNSKKSGQHVEEYDPDYDGQSENHRGSPESGYFGRNSNGRGGRKAPTIASQKSRNSSMMLLPGSRGPSTPGYADEEQSIGGRSGARTASTTFGDDESTLVGRESDRISPFLLLGSVFVLVCISGEVFILTLAFVCFACVFESCHHAMAFGVAIWRVASRREKCEAECGWLTGVWNPRVITPPTPLRHRLDRHLAFPISTTTTTTMKQRFSSLDLQIISHELSQTLVGHRLSNIYDLTSRIFLLKFHRSNPSSKHLFVIDSGFRCHLTKYTRETSPTPSSFTSKLRKFLRTRRLTAVEQLGVDRVLKLTFSDGLYFLFLEFFAGGNVILTDEKMVQLAVLRLVPAGEDGRGECKPGVVYDAAGKERSSGIEKERIREVLQDAVEESAVSALPPQPQPQPQQPSGGKKYQKKQKKKDTTLKRVLGAKLAEFSPVLIEHCLLGAGVEPSVKVEEVLVDEAMLEKVVGAFGEAERIVKDITEGAGVKKGYIIAKQPSAPKAAEKEKEQEATKSVGFGSAEAVEQDNKPEEVQMEGEAKGLVFDDFHPFLPRQFVDIPGLKTLEYEGFNKTVDTFFSSIESQKLESRLREREEAAKRRLEAARTDHLKRVEVLRDVQDVNVCKAQALQDNADRVEEAIAAVNGLISQGMDWVQAARLIEGEQKRGNAVAELIQLPLKLYENKITLKLRQASYDDLDEESGKRFVGFDDDEEDEGDTTDEEKEDKEEKKLLTIDVDLSLSAYANARTYYDQKRSAAEKETKTLQSSAKALKSTERKIAADLKKGLGKEKQLLRPVRVPLWFEKFLFFISSDGYLVLGGHDAQQNEILYKRYFKKGDVYVHADIQGASIIIVKNNPATPNAPIPPSTLQQAGTLSVAMSQAWDSKAVLSAWWVGFDQVSKLAPTGDYLPVGTFNIKGTKNFLPPAQLILGYGVLWKVDEESKKKHMKHRIEEPSEERTTTTQEQEQEQEEQAETGKPEEKEEAPQEDSDDEEFPDAKLESDHEQDKSEDEDEDEAFPDIRLQSVDETEPTSEPHPELVEAEYEIPEEGPLSPPATPASPPAPRHLTAKQKRDLKKGRPLPPNSTPVSTEPSRSSSPSTTATSSNKPLPRGKRNKAKRAAVKYSHQDEEDRALALALLGVGARAEKEAEKAAPKESAEARKVRLREQHARAQAVGLAEEARRHGAAEDSDEGEAEAEVEDTPLDALIPDPYDTDTLLDAIPVCAPWGAMGRYKWRIKLQPGAQKKGKAIREVLHGWVGEKGRMKGKEKELVLGWKDTEAVACVGVGKIKVFSTGSAEKGAEKGKKAAAGGAKRGRRGGGKK</sequence>
<evidence type="ECO:0000256" key="7">
    <source>
        <dbReference type="SAM" id="MobiDB-lite"/>
    </source>
</evidence>
<proteinExistence type="inferred from homology"/>
<feature type="compositionally biased region" description="Acidic residues" evidence="7">
    <location>
        <begin position="1483"/>
        <end position="1498"/>
    </location>
</feature>
<feature type="compositionally biased region" description="Basic residues" evidence="7">
    <location>
        <begin position="1362"/>
        <end position="1374"/>
    </location>
</feature>
<evidence type="ECO:0000259" key="10">
    <source>
        <dbReference type="Pfam" id="PF11923"/>
    </source>
</evidence>
<dbReference type="InterPro" id="IPR008532">
    <property type="entry name" value="NFACT_RNA-bd"/>
</dbReference>
<feature type="compositionally biased region" description="Basic and acidic residues" evidence="7">
    <location>
        <begin position="1291"/>
        <end position="1302"/>
    </location>
</feature>
<evidence type="ECO:0000256" key="6">
    <source>
        <dbReference type="SAM" id="Coils"/>
    </source>
</evidence>
<comment type="subcellular location">
    <subcellularLocation>
        <location evidence="1">Cytoplasm</location>
    </subcellularLocation>
</comment>
<dbReference type="OrthoDB" id="207084at2759"/>
<dbReference type="GO" id="GO:1990112">
    <property type="term" value="C:RQC complex"/>
    <property type="evidence" value="ECO:0007669"/>
    <property type="project" value="TreeGrafter"/>
</dbReference>
<feature type="compositionally biased region" description="Basic and acidic residues" evidence="7">
    <location>
        <begin position="1439"/>
        <end position="1465"/>
    </location>
</feature>
<evidence type="ECO:0000313" key="11">
    <source>
        <dbReference type="EMBL" id="KAA8912314.1"/>
    </source>
</evidence>
<organism evidence="11 12">
    <name type="scientific">Sphaerosporella brunnea</name>
    <dbReference type="NCBI Taxonomy" id="1250544"/>
    <lineage>
        <taxon>Eukaryota</taxon>
        <taxon>Fungi</taxon>
        <taxon>Dikarya</taxon>
        <taxon>Ascomycota</taxon>
        <taxon>Pezizomycotina</taxon>
        <taxon>Pezizomycetes</taxon>
        <taxon>Pezizales</taxon>
        <taxon>Pyronemataceae</taxon>
        <taxon>Sphaerosporella</taxon>
    </lineage>
</organism>
<keyword evidence="3" id="KW-0963">Cytoplasm</keyword>
<name>A0A5J5F6K8_9PEZI</name>
<feature type="region of interest" description="Disordered" evidence="7">
    <location>
        <begin position="1242"/>
        <end position="1425"/>
    </location>
</feature>
<dbReference type="GO" id="GO:1990116">
    <property type="term" value="P:ribosome-associated ubiquitin-dependent protein catabolic process"/>
    <property type="evidence" value="ECO:0007669"/>
    <property type="project" value="TreeGrafter"/>
</dbReference>
<feature type="compositionally biased region" description="Basic residues" evidence="7">
    <location>
        <begin position="1608"/>
        <end position="1617"/>
    </location>
</feature>
<feature type="region of interest" description="Disordered" evidence="7">
    <location>
        <begin position="283"/>
        <end position="401"/>
    </location>
</feature>
<feature type="region of interest" description="Disordered" evidence="7">
    <location>
        <begin position="1438"/>
        <end position="1501"/>
    </location>
</feature>
<dbReference type="FunCoup" id="A0A5J5F6K8">
    <property type="interactions" value="1038"/>
</dbReference>
<dbReference type="GO" id="GO:0072344">
    <property type="term" value="P:rescue of stalled ribosome"/>
    <property type="evidence" value="ECO:0007669"/>
    <property type="project" value="TreeGrafter"/>
</dbReference>
<keyword evidence="4 6" id="KW-0175">Coiled coil</keyword>
<feature type="compositionally biased region" description="Acidic residues" evidence="7">
    <location>
        <begin position="1281"/>
        <end position="1290"/>
    </location>
</feature>
<feature type="compositionally biased region" description="Polar residues" evidence="7">
    <location>
        <begin position="352"/>
        <end position="362"/>
    </location>
</feature>
<keyword evidence="12" id="KW-1185">Reference proteome</keyword>
<evidence type="ECO:0000256" key="4">
    <source>
        <dbReference type="ARBA" id="ARBA00023054"/>
    </source>
</evidence>
<evidence type="ECO:0000256" key="1">
    <source>
        <dbReference type="ARBA" id="ARBA00004496"/>
    </source>
</evidence>
<feature type="transmembrane region" description="Helical" evidence="8">
    <location>
        <begin position="414"/>
        <end position="438"/>
    </location>
</feature>
<accession>A0A5J5F6K8</accession>
<feature type="transmembrane region" description="Helical" evidence="8">
    <location>
        <begin position="234"/>
        <end position="253"/>
    </location>
</feature>
<feature type="region of interest" description="Disordered" evidence="7">
    <location>
        <begin position="797"/>
        <end position="827"/>
    </location>
</feature>
<dbReference type="FunFam" id="2.30.310.10:FF:000003">
    <property type="entry name" value="Zinc knuckle domain containing protein"/>
    <property type="match status" value="1"/>
</dbReference>
<dbReference type="PANTHER" id="PTHR15239">
    <property type="entry name" value="NUCLEAR EXPORT MEDIATOR FACTOR NEMF"/>
    <property type="match status" value="1"/>
</dbReference>
<keyword evidence="8" id="KW-0812">Transmembrane</keyword>
<gene>
    <name evidence="11" type="ORF">FN846DRAFT_1019329</name>
</gene>
<feature type="transmembrane region" description="Helical" evidence="8">
    <location>
        <begin position="66"/>
        <end position="88"/>
    </location>
</feature>
<dbReference type="Pfam" id="PF12400">
    <property type="entry name" value="STIMATE"/>
    <property type="match status" value="1"/>
</dbReference>
<dbReference type="Pfam" id="PF11923">
    <property type="entry name" value="NFACT-C"/>
    <property type="match status" value="1"/>
</dbReference>
<evidence type="ECO:0000259" key="9">
    <source>
        <dbReference type="Pfam" id="PF05670"/>
    </source>
</evidence>
<feature type="transmembrane region" description="Helical" evidence="8">
    <location>
        <begin position="23"/>
        <end position="45"/>
    </location>
</feature>
<feature type="compositionally biased region" description="Pro residues" evidence="7">
    <location>
        <begin position="1347"/>
        <end position="1359"/>
    </location>
</feature>
<feature type="compositionally biased region" description="Basic and acidic residues" evidence="7">
    <location>
        <begin position="1270"/>
        <end position="1280"/>
    </location>
</feature>
<feature type="transmembrane region" description="Helical" evidence="8">
    <location>
        <begin position="193"/>
        <end position="214"/>
    </location>
</feature>
<evidence type="ECO:0000256" key="5">
    <source>
        <dbReference type="ARBA" id="ARBA00070414"/>
    </source>
</evidence>
<feature type="transmembrane region" description="Helical" evidence="8">
    <location>
        <begin position="134"/>
        <end position="154"/>
    </location>
</feature>
<feature type="compositionally biased region" description="Low complexity" evidence="7">
    <location>
        <begin position="1381"/>
        <end position="1400"/>
    </location>
</feature>
<evidence type="ECO:0000313" key="12">
    <source>
        <dbReference type="Proteomes" id="UP000326924"/>
    </source>
</evidence>
<evidence type="ECO:0000256" key="3">
    <source>
        <dbReference type="ARBA" id="ARBA00022490"/>
    </source>
</evidence>
<feature type="compositionally biased region" description="Basic residues" evidence="7">
    <location>
        <begin position="1405"/>
        <end position="1416"/>
    </location>
</feature>
<comment type="caution">
    <text evidence="11">The sequence shown here is derived from an EMBL/GenBank/DDBJ whole genome shotgun (WGS) entry which is preliminary data.</text>
</comment>
<dbReference type="Pfam" id="PF05833">
    <property type="entry name" value="NFACT_N"/>
    <property type="match status" value="1"/>
</dbReference>
<feature type="region of interest" description="Disordered" evidence="7">
    <location>
        <begin position="689"/>
        <end position="719"/>
    </location>
</feature>
<dbReference type="Gene3D" id="2.30.310.10">
    <property type="entry name" value="ibrinogen binding protein from staphylococcus aureus domain"/>
    <property type="match status" value="1"/>
</dbReference>
<protein>
    <recommendedName>
        <fullName evidence="5">Ribosome quality control complex subunit 2</fullName>
    </recommendedName>
</protein>
<reference evidence="11 12" key="1">
    <citation type="submission" date="2019-09" db="EMBL/GenBank/DDBJ databases">
        <title>Draft genome of the ectomycorrhizal ascomycete Sphaerosporella brunnea.</title>
        <authorList>
            <consortium name="DOE Joint Genome Institute"/>
            <person name="Benucci G.M."/>
            <person name="Marozzi G."/>
            <person name="Antonielli L."/>
            <person name="Sanchez S."/>
            <person name="Marco P."/>
            <person name="Wang X."/>
            <person name="Falini L.B."/>
            <person name="Barry K."/>
            <person name="Haridas S."/>
            <person name="Lipzen A."/>
            <person name="Labutti K."/>
            <person name="Grigoriev I.V."/>
            <person name="Murat C."/>
            <person name="Martin F."/>
            <person name="Albertini E."/>
            <person name="Donnini D."/>
            <person name="Bonito G."/>
        </authorList>
    </citation>
    <scope>NUCLEOTIDE SEQUENCE [LARGE SCALE GENOMIC DNA]</scope>
    <source>
        <strain evidence="11 12">Sb_GMNB300</strain>
    </source>
</reference>
<dbReference type="InParanoid" id="A0A5J5F6K8"/>
<dbReference type="InterPro" id="IPR051608">
    <property type="entry name" value="RQC_Subunit_NEMF"/>
</dbReference>
<comment type="similarity">
    <text evidence="2">Belongs to the NEMF family.</text>
</comment>
<dbReference type="InterPro" id="IPR021846">
    <property type="entry name" value="NFACT-C"/>
</dbReference>
<feature type="compositionally biased region" description="Acidic residues" evidence="7">
    <location>
        <begin position="1303"/>
        <end position="1313"/>
    </location>
</feature>
<feature type="compositionally biased region" description="Acidic residues" evidence="7">
    <location>
        <begin position="1005"/>
        <end position="1022"/>
    </location>
</feature>
<dbReference type="Proteomes" id="UP000326924">
    <property type="component" value="Unassembled WGS sequence"/>
</dbReference>
<keyword evidence="8" id="KW-0472">Membrane</keyword>
<evidence type="ECO:0000256" key="2">
    <source>
        <dbReference type="ARBA" id="ARBA00008318"/>
    </source>
</evidence>
<keyword evidence="8" id="KW-1133">Transmembrane helix</keyword>
<evidence type="ECO:0000256" key="8">
    <source>
        <dbReference type="SAM" id="Phobius"/>
    </source>
</evidence>
<feature type="domain" description="NFACT protein C-terminal" evidence="10">
    <location>
        <begin position="1496"/>
        <end position="1586"/>
    </location>
</feature>